<accession>A0AAW0BNU6</accession>
<reference evidence="1 2" key="1">
    <citation type="journal article" date="2024" name="J Genomics">
        <title>Draft genome sequencing and assembly of Favolaschia claudopus CIRM-BRFM 2984 isolated from oak limbs.</title>
        <authorList>
            <person name="Navarro D."/>
            <person name="Drula E."/>
            <person name="Chaduli D."/>
            <person name="Cazenave R."/>
            <person name="Ahrendt S."/>
            <person name="Wang J."/>
            <person name="Lipzen A."/>
            <person name="Daum C."/>
            <person name="Barry K."/>
            <person name="Grigoriev I.V."/>
            <person name="Favel A."/>
            <person name="Rosso M.N."/>
            <person name="Martin F."/>
        </authorList>
    </citation>
    <scope>NUCLEOTIDE SEQUENCE [LARGE SCALE GENOMIC DNA]</scope>
    <source>
        <strain evidence="1 2">CIRM-BRFM 2984</strain>
    </source>
</reference>
<dbReference type="Proteomes" id="UP001362999">
    <property type="component" value="Unassembled WGS sequence"/>
</dbReference>
<proteinExistence type="predicted"/>
<evidence type="ECO:0000313" key="1">
    <source>
        <dbReference type="EMBL" id="KAK7027757.1"/>
    </source>
</evidence>
<evidence type="ECO:0000313" key="2">
    <source>
        <dbReference type="Proteomes" id="UP001362999"/>
    </source>
</evidence>
<dbReference type="AlphaFoldDB" id="A0AAW0BNU6"/>
<sequence>MAEMAQDTLAQGPHLPFRKWQWWQEGFLRVATHFHLRGRNGTVKPPIHPKNVFVAEVDGFNPIFHYKTDTWQEWHHFLPHKNMVAEVDTFKPKFHYKTVLWQEWHIFCVQNNMVAEVDEYNPKCVATKSTPGHCRGSPSMAGDTFPDDLIIDYNGSKHLFINSLRGSPLPAQN</sequence>
<protein>
    <submittedName>
        <fullName evidence="1">Uncharacterized protein</fullName>
    </submittedName>
</protein>
<organism evidence="1 2">
    <name type="scientific">Favolaschia claudopus</name>
    <dbReference type="NCBI Taxonomy" id="2862362"/>
    <lineage>
        <taxon>Eukaryota</taxon>
        <taxon>Fungi</taxon>
        <taxon>Dikarya</taxon>
        <taxon>Basidiomycota</taxon>
        <taxon>Agaricomycotina</taxon>
        <taxon>Agaricomycetes</taxon>
        <taxon>Agaricomycetidae</taxon>
        <taxon>Agaricales</taxon>
        <taxon>Marasmiineae</taxon>
        <taxon>Mycenaceae</taxon>
        <taxon>Favolaschia</taxon>
    </lineage>
</organism>
<name>A0AAW0BNU6_9AGAR</name>
<comment type="caution">
    <text evidence="1">The sequence shown here is derived from an EMBL/GenBank/DDBJ whole genome shotgun (WGS) entry which is preliminary data.</text>
</comment>
<gene>
    <name evidence="1" type="ORF">R3P38DRAFT_2776823</name>
</gene>
<keyword evidence="2" id="KW-1185">Reference proteome</keyword>
<dbReference type="EMBL" id="JAWWNJ010000029">
    <property type="protein sequence ID" value="KAK7027757.1"/>
    <property type="molecule type" value="Genomic_DNA"/>
</dbReference>